<evidence type="ECO:0000256" key="4">
    <source>
        <dbReference type="ARBA" id="ARBA00023136"/>
    </source>
</evidence>
<evidence type="ECO:0000256" key="2">
    <source>
        <dbReference type="ARBA" id="ARBA00022692"/>
    </source>
</evidence>
<reference evidence="6 7" key="1">
    <citation type="submission" date="2020-02" db="EMBL/GenBank/DDBJ databases">
        <authorList>
            <person name="Hogendoorn C."/>
        </authorList>
    </citation>
    <scope>NUCLEOTIDE SEQUENCE [LARGE SCALE GENOMIC DNA]</scope>
    <source>
        <strain evidence="6">METHB21</strain>
    </source>
</reference>
<keyword evidence="4 5" id="KW-0472">Membrane</keyword>
<dbReference type="EMBL" id="CADCXN010000113">
    <property type="protein sequence ID" value="CAA9892756.1"/>
    <property type="molecule type" value="Genomic_DNA"/>
</dbReference>
<sequence length="163" mass="17919">MIWVDFAIIGLIFISFIRGMLRGVSHEVFSLGFWILAIWVGLSFSHEFSGFLVSAISGSVARIAAAFLILVMITLVMGGLISMLLGELISNTELTFTDRFAGMFFGAARGLIIVFVIIMLGGLTSLPADSWWKESQLIPPFQASAIWLRDHIPSGMAGYLNYH</sequence>
<dbReference type="AlphaFoldDB" id="A0A8S0X9W9"/>
<organism evidence="6 7">
    <name type="scientific">Candidatus Methylobacter favarea</name>
    <dbReference type="NCBI Taxonomy" id="2707345"/>
    <lineage>
        <taxon>Bacteria</taxon>
        <taxon>Pseudomonadati</taxon>
        <taxon>Pseudomonadota</taxon>
        <taxon>Gammaproteobacteria</taxon>
        <taxon>Methylococcales</taxon>
        <taxon>Methylococcaceae</taxon>
        <taxon>Methylobacter</taxon>
    </lineage>
</organism>
<dbReference type="PANTHER" id="PTHR36926">
    <property type="entry name" value="COLICIN V PRODUCTION PROTEIN"/>
    <property type="match status" value="1"/>
</dbReference>
<feature type="transmembrane region" description="Helical" evidence="5">
    <location>
        <begin position="6"/>
        <end position="21"/>
    </location>
</feature>
<proteinExistence type="predicted"/>
<comment type="subcellular location">
    <subcellularLocation>
        <location evidence="1">Membrane</location>
        <topology evidence="1">Multi-pass membrane protein</topology>
    </subcellularLocation>
</comment>
<accession>A0A8S0X9W9</accession>
<feature type="transmembrane region" description="Helical" evidence="5">
    <location>
        <begin position="33"/>
        <end position="57"/>
    </location>
</feature>
<evidence type="ECO:0000256" key="5">
    <source>
        <dbReference type="SAM" id="Phobius"/>
    </source>
</evidence>
<dbReference type="InterPro" id="IPR003825">
    <property type="entry name" value="Colicin-V_CvpA"/>
</dbReference>
<evidence type="ECO:0000256" key="3">
    <source>
        <dbReference type="ARBA" id="ARBA00022989"/>
    </source>
</evidence>
<evidence type="ECO:0000313" key="6">
    <source>
        <dbReference type="EMBL" id="CAA9892756.1"/>
    </source>
</evidence>
<dbReference type="GO" id="GO:0009403">
    <property type="term" value="P:toxin biosynthetic process"/>
    <property type="evidence" value="ECO:0007669"/>
    <property type="project" value="InterPro"/>
</dbReference>
<dbReference type="PANTHER" id="PTHR36926:SF1">
    <property type="entry name" value="COLICIN V PRODUCTION PROTEIN"/>
    <property type="match status" value="1"/>
</dbReference>
<dbReference type="RefSeq" id="WP_174627490.1">
    <property type="nucleotide sequence ID" value="NZ_CADCXN010000113.1"/>
</dbReference>
<dbReference type="InterPro" id="IPR052719">
    <property type="entry name" value="CvpA-like"/>
</dbReference>
<comment type="caution">
    <text evidence="6">The sequence shown here is derived from an EMBL/GenBank/DDBJ whole genome shotgun (WGS) entry which is preliminary data.</text>
</comment>
<feature type="transmembrane region" description="Helical" evidence="5">
    <location>
        <begin position="63"/>
        <end position="88"/>
    </location>
</feature>
<dbReference type="GO" id="GO:0016020">
    <property type="term" value="C:membrane"/>
    <property type="evidence" value="ECO:0007669"/>
    <property type="project" value="UniProtKB-SubCell"/>
</dbReference>
<name>A0A8S0X9W9_9GAMM</name>
<dbReference type="Proteomes" id="UP000494216">
    <property type="component" value="Unassembled WGS sequence"/>
</dbReference>
<evidence type="ECO:0000313" key="7">
    <source>
        <dbReference type="Proteomes" id="UP000494216"/>
    </source>
</evidence>
<keyword evidence="2 5" id="KW-0812">Transmembrane</keyword>
<dbReference type="Pfam" id="PF02674">
    <property type="entry name" value="Colicin_V"/>
    <property type="match status" value="1"/>
</dbReference>
<evidence type="ECO:0000256" key="1">
    <source>
        <dbReference type="ARBA" id="ARBA00004141"/>
    </source>
</evidence>
<keyword evidence="3 5" id="KW-1133">Transmembrane helix</keyword>
<feature type="transmembrane region" description="Helical" evidence="5">
    <location>
        <begin position="100"/>
        <end position="123"/>
    </location>
</feature>
<protein>
    <submittedName>
        <fullName evidence="6">Membrane protein required for colicin V production</fullName>
    </submittedName>
</protein>
<gene>
    <name evidence="6" type="ORF">METHB2_80073</name>
</gene>
<keyword evidence="7" id="KW-1185">Reference proteome</keyword>